<keyword evidence="1" id="KW-0678">Repressor</keyword>
<dbReference type="CDD" id="cd01392">
    <property type="entry name" value="HTH_LacI"/>
    <property type="match status" value="1"/>
</dbReference>
<proteinExistence type="predicted"/>
<evidence type="ECO:0000313" key="6">
    <source>
        <dbReference type="EMBL" id="TDO35220.1"/>
    </source>
</evidence>
<sequence length="338" mass="36727">MSQRKVSIKDVAAHAGVSVTTVSHVLNEVPGKRITESTRDRVRRSAGELGYAPSSVARNLRLQRSQMLAMISDEIATTPHAGRMILGAQEAASKAGWLLMLVNTGFDSEFEAAEIRALRQRQVDGFLYATMYHREVVLPEAIGDVPTVLLDARSNDASVPSVVPDEVRGGRTATEELIRHGHTRIGFINNIDDIPAKRGRLAGYRAALDDAGLAFDQRLVVDGRSETEGGLQAARKLLSATDRPTALFCFNDRMAMGAYHAAAELGLRIPEDLSVVGFDNQELIADGLRPVLTTVALPHYEMGAWAVETLITQIEGRELSGPRQVELNCPLVPRNSVA</sequence>
<name>A0A4R6JGQ7_9ACTN</name>
<comment type="caution">
    <text evidence="6">The sequence shown here is derived from an EMBL/GenBank/DDBJ whole genome shotgun (WGS) entry which is preliminary data.</text>
</comment>
<dbReference type="Pfam" id="PF00356">
    <property type="entry name" value="LacI"/>
    <property type="match status" value="1"/>
</dbReference>
<dbReference type="InterPro" id="IPR028082">
    <property type="entry name" value="Peripla_BP_I"/>
</dbReference>
<evidence type="ECO:0000256" key="1">
    <source>
        <dbReference type="ARBA" id="ARBA00022491"/>
    </source>
</evidence>
<keyword evidence="7" id="KW-1185">Reference proteome</keyword>
<accession>A0A4R6JGQ7</accession>
<dbReference type="CDD" id="cd06288">
    <property type="entry name" value="PBP1_sucrose_transcription_regulator"/>
    <property type="match status" value="1"/>
</dbReference>
<dbReference type="SUPFAM" id="SSF53822">
    <property type="entry name" value="Periplasmic binding protein-like I"/>
    <property type="match status" value="1"/>
</dbReference>
<dbReference type="RefSeq" id="WP_133804513.1">
    <property type="nucleotide sequence ID" value="NZ_SNWQ01000023.1"/>
</dbReference>
<dbReference type="GO" id="GO:0000976">
    <property type="term" value="F:transcription cis-regulatory region binding"/>
    <property type="evidence" value="ECO:0007669"/>
    <property type="project" value="TreeGrafter"/>
</dbReference>
<dbReference type="EMBL" id="SNWQ01000023">
    <property type="protein sequence ID" value="TDO35220.1"/>
    <property type="molecule type" value="Genomic_DNA"/>
</dbReference>
<dbReference type="PRINTS" id="PR00036">
    <property type="entry name" value="HTHLACI"/>
</dbReference>
<feature type="domain" description="HTH lacI-type" evidence="5">
    <location>
        <begin position="6"/>
        <end position="62"/>
    </location>
</feature>
<keyword evidence="3" id="KW-0238">DNA-binding</keyword>
<dbReference type="Gene3D" id="1.10.260.40">
    <property type="entry name" value="lambda repressor-like DNA-binding domains"/>
    <property type="match status" value="1"/>
</dbReference>
<evidence type="ECO:0000256" key="4">
    <source>
        <dbReference type="ARBA" id="ARBA00023163"/>
    </source>
</evidence>
<evidence type="ECO:0000256" key="2">
    <source>
        <dbReference type="ARBA" id="ARBA00023015"/>
    </source>
</evidence>
<dbReference type="Gene3D" id="3.40.50.2300">
    <property type="match status" value="2"/>
</dbReference>
<dbReference type="PANTHER" id="PTHR30146">
    <property type="entry name" value="LACI-RELATED TRANSCRIPTIONAL REPRESSOR"/>
    <property type="match status" value="1"/>
</dbReference>
<dbReference type="PROSITE" id="PS00356">
    <property type="entry name" value="HTH_LACI_1"/>
    <property type="match status" value="1"/>
</dbReference>
<dbReference type="Pfam" id="PF00532">
    <property type="entry name" value="Peripla_BP_1"/>
    <property type="match status" value="1"/>
</dbReference>
<evidence type="ECO:0000256" key="3">
    <source>
        <dbReference type="ARBA" id="ARBA00023125"/>
    </source>
</evidence>
<organism evidence="6 7">
    <name type="scientific">Kribbella caucasensis</name>
    <dbReference type="NCBI Taxonomy" id="2512215"/>
    <lineage>
        <taxon>Bacteria</taxon>
        <taxon>Bacillati</taxon>
        <taxon>Actinomycetota</taxon>
        <taxon>Actinomycetes</taxon>
        <taxon>Propionibacteriales</taxon>
        <taxon>Kribbellaceae</taxon>
        <taxon>Kribbella</taxon>
    </lineage>
</organism>
<dbReference type="InterPro" id="IPR001761">
    <property type="entry name" value="Peripla_BP/Lac1_sug-bd_dom"/>
</dbReference>
<gene>
    <name evidence="6" type="ORF">EV643_12326</name>
</gene>
<dbReference type="OrthoDB" id="9798934at2"/>
<dbReference type="Proteomes" id="UP000295388">
    <property type="component" value="Unassembled WGS sequence"/>
</dbReference>
<dbReference type="GO" id="GO:0003700">
    <property type="term" value="F:DNA-binding transcription factor activity"/>
    <property type="evidence" value="ECO:0007669"/>
    <property type="project" value="TreeGrafter"/>
</dbReference>
<evidence type="ECO:0000313" key="7">
    <source>
        <dbReference type="Proteomes" id="UP000295388"/>
    </source>
</evidence>
<protein>
    <submittedName>
        <fullName evidence="6">LacI family transcriptional regulator</fullName>
    </submittedName>
</protein>
<reference evidence="6 7" key="1">
    <citation type="submission" date="2019-03" db="EMBL/GenBank/DDBJ databases">
        <title>Genomic Encyclopedia of Type Strains, Phase III (KMG-III): the genomes of soil and plant-associated and newly described type strains.</title>
        <authorList>
            <person name="Whitman W."/>
        </authorList>
    </citation>
    <scope>NUCLEOTIDE SEQUENCE [LARGE SCALE GENOMIC DNA]</scope>
    <source>
        <strain evidence="6 7">VKM Ac-2527</strain>
    </source>
</reference>
<keyword evidence="2" id="KW-0805">Transcription regulation</keyword>
<dbReference type="PANTHER" id="PTHR30146:SF148">
    <property type="entry name" value="HTH-TYPE TRANSCRIPTIONAL REPRESSOR PURR-RELATED"/>
    <property type="match status" value="1"/>
</dbReference>
<evidence type="ECO:0000259" key="5">
    <source>
        <dbReference type="PROSITE" id="PS50932"/>
    </source>
</evidence>
<dbReference type="PROSITE" id="PS50932">
    <property type="entry name" value="HTH_LACI_2"/>
    <property type="match status" value="1"/>
</dbReference>
<dbReference type="AlphaFoldDB" id="A0A4R6JGQ7"/>
<dbReference type="InterPro" id="IPR000843">
    <property type="entry name" value="HTH_LacI"/>
</dbReference>
<dbReference type="SUPFAM" id="SSF47413">
    <property type="entry name" value="lambda repressor-like DNA-binding domains"/>
    <property type="match status" value="1"/>
</dbReference>
<dbReference type="SMART" id="SM00354">
    <property type="entry name" value="HTH_LACI"/>
    <property type="match status" value="1"/>
</dbReference>
<dbReference type="InterPro" id="IPR010982">
    <property type="entry name" value="Lambda_DNA-bd_dom_sf"/>
</dbReference>
<keyword evidence="4" id="KW-0804">Transcription</keyword>